<evidence type="ECO:0000313" key="2">
    <source>
        <dbReference type="Proteomes" id="UP000325779"/>
    </source>
</evidence>
<organism evidence="1 2">
    <name type="scientific">Pseudomonas fluorescens</name>
    <dbReference type="NCBI Taxonomy" id="294"/>
    <lineage>
        <taxon>Bacteria</taxon>
        <taxon>Pseudomonadati</taxon>
        <taxon>Pseudomonadota</taxon>
        <taxon>Gammaproteobacteria</taxon>
        <taxon>Pseudomonadales</taxon>
        <taxon>Pseudomonadaceae</taxon>
        <taxon>Pseudomonas</taxon>
    </lineage>
</organism>
<comment type="caution">
    <text evidence="1">The sequence shown here is derived from an EMBL/GenBank/DDBJ whole genome shotgun (WGS) entry which is preliminary data.</text>
</comment>
<evidence type="ECO:0008006" key="3">
    <source>
        <dbReference type="Google" id="ProtNLM"/>
    </source>
</evidence>
<dbReference type="EMBL" id="CABVIJ010000023">
    <property type="protein sequence ID" value="VVP33605.1"/>
    <property type="molecule type" value="Genomic_DNA"/>
</dbReference>
<evidence type="ECO:0000313" key="1">
    <source>
        <dbReference type="EMBL" id="VVP33605.1"/>
    </source>
</evidence>
<dbReference type="Proteomes" id="UP000325779">
    <property type="component" value="Unassembled WGS sequence"/>
</dbReference>
<accession>A0ABD7VLD4</accession>
<dbReference type="AlphaFoldDB" id="A0ABD7VLD4"/>
<proteinExistence type="predicted"/>
<gene>
    <name evidence="1" type="ORF">PS732_04516</name>
</gene>
<name>A0ABD7VLD4_PSEFL</name>
<dbReference type="RefSeq" id="WP_150597926.1">
    <property type="nucleotide sequence ID" value="NZ_CABVIJ010000023.1"/>
</dbReference>
<reference evidence="1 2" key="1">
    <citation type="submission" date="2019-09" db="EMBL/GenBank/DDBJ databases">
        <authorList>
            <person name="Chandra G."/>
            <person name="Truman W A."/>
        </authorList>
    </citation>
    <scope>NUCLEOTIDE SEQUENCE [LARGE SCALE GENOMIC DNA]</scope>
    <source>
        <strain evidence="1">PS732</strain>
    </source>
</reference>
<sequence length="78" mass="8537">MTRRKGGTLGRRYRSNGYVPNQTFGGLLLSVFASAHAEQPLGCVEVTVGGYKAPNYDCLSQQMSNTFETSVKPQRPPN</sequence>
<protein>
    <recommendedName>
        <fullName evidence="3">Secreted protein</fullName>
    </recommendedName>
</protein>